<protein>
    <submittedName>
        <fullName evidence="2">Uncharacterized protein</fullName>
    </submittedName>
</protein>
<dbReference type="GO" id="GO:0015074">
    <property type="term" value="P:DNA integration"/>
    <property type="evidence" value="ECO:0007669"/>
    <property type="project" value="InterPro"/>
</dbReference>
<dbReference type="EMBL" id="FN653325">
    <property type="protein sequence ID" value="CBY14678.1"/>
    <property type="molecule type" value="Genomic_DNA"/>
</dbReference>
<name>E4XYF6_OIKDI</name>
<gene>
    <name evidence="2" type="ORF">GSOID_T00009734001</name>
</gene>
<reference evidence="2 3" key="1">
    <citation type="journal article" date="2010" name="Science">
        <title>Plasticity of animal genome architecture unmasked by rapid evolution of a pelagic tunicate.</title>
        <authorList>
            <person name="Denoeud F."/>
            <person name="Henriet S."/>
            <person name="Mungpakdee S."/>
            <person name="Aury J.M."/>
            <person name="Da Silva C."/>
            <person name="Brinkmann H."/>
            <person name="Mikhaleva J."/>
            <person name="Olsen L.C."/>
            <person name="Jubin C."/>
            <person name="Canestro C."/>
            <person name="Bouquet J.M."/>
            <person name="Danks G."/>
            <person name="Poulain J."/>
            <person name="Campsteijn C."/>
            <person name="Adamski M."/>
            <person name="Cross I."/>
            <person name="Yadetie F."/>
            <person name="Muffato M."/>
            <person name="Louis A."/>
            <person name="Butcher S."/>
            <person name="Tsagkogeorga G."/>
            <person name="Konrad A."/>
            <person name="Singh S."/>
            <person name="Jensen M.F."/>
            <person name="Cong E.H."/>
            <person name="Eikeseth-Otteraa H."/>
            <person name="Noel B."/>
            <person name="Anthouard V."/>
            <person name="Porcel B.M."/>
            <person name="Kachouri-Lafond R."/>
            <person name="Nishino A."/>
            <person name="Ugolini M."/>
            <person name="Chourrout P."/>
            <person name="Nishida H."/>
            <person name="Aasland R."/>
            <person name="Huzurbazar S."/>
            <person name="Westhof E."/>
            <person name="Delsuc F."/>
            <person name="Lehrach H."/>
            <person name="Reinhardt R."/>
            <person name="Weissenbach J."/>
            <person name="Roy S.W."/>
            <person name="Artiguenave F."/>
            <person name="Postlethwait J.H."/>
            <person name="Manak J.R."/>
            <person name="Thompson E.M."/>
            <person name="Jaillon O."/>
            <person name="Du Pasquier L."/>
            <person name="Boudinot P."/>
            <person name="Liberles D.A."/>
            <person name="Volff J.N."/>
            <person name="Philippe H."/>
            <person name="Lenhard B."/>
            <person name="Roest Crollius H."/>
            <person name="Wincker P."/>
            <person name="Chourrout D."/>
        </authorList>
    </citation>
    <scope>NUCLEOTIDE SEQUENCE [LARGE SCALE GENOMIC DNA]</scope>
</reference>
<dbReference type="Proteomes" id="UP000001307">
    <property type="component" value="Unassembled WGS sequence"/>
</dbReference>
<proteinExistence type="predicted"/>
<dbReference type="SUPFAM" id="SSF56349">
    <property type="entry name" value="DNA breaking-rejoining enzymes"/>
    <property type="match status" value="1"/>
</dbReference>
<dbReference type="Gene3D" id="1.10.443.10">
    <property type="entry name" value="Intergrase catalytic core"/>
    <property type="match status" value="1"/>
</dbReference>
<dbReference type="GO" id="GO:0006310">
    <property type="term" value="P:DNA recombination"/>
    <property type="evidence" value="ECO:0007669"/>
    <property type="project" value="UniProtKB-KW"/>
</dbReference>
<sequence>GRKAGKLFLNTNSAKARNHYKIAAKALNWAEAPTCHSLRAHYVVQALKAGANESDIVAVCRWKDEAMLNTYRMRQLECTKAGPAFKIFEKKDNAGVNIDLSTAQPGNSAKVEADIIDLSVEIQRPSKQEPTKARQQATIKIVRQTRTAATQTDQVYEARDQAIATPTLSPEAYESWELFLKKKRVK</sequence>
<accession>E4XYF6</accession>
<feature type="non-terminal residue" evidence="2">
    <location>
        <position position="1"/>
    </location>
</feature>
<keyword evidence="3" id="KW-1185">Reference proteome</keyword>
<dbReference type="InParanoid" id="E4XYF6"/>
<dbReference type="AlphaFoldDB" id="E4XYF6"/>
<keyword evidence="1" id="KW-0233">DNA recombination</keyword>
<dbReference type="InterPro" id="IPR013762">
    <property type="entry name" value="Integrase-like_cat_sf"/>
</dbReference>
<dbReference type="InterPro" id="IPR011010">
    <property type="entry name" value="DNA_brk_join_enz"/>
</dbReference>
<evidence type="ECO:0000256" key="1">
    <source>
        <dbReference type="ARBA" id="ARBA00023172"/>
    </source>
</evidence>
<evidence type="ECO:0000313" key="3">
    <source>
        <dbReference type="Proteomes" id="UP000001307"/>
    </source>
</evidence>
<organism evidence="2 3">
    <name type="scientific">Oikopleura dioica</name>
    <name type="common">Tunicate</name>
    <dbReference type="NCBI Taxonomy" id="34765"/>
    <lineage>
        <taxon>Eukaryota</taxon>
        <taxon>Metazoa</taxon>
        <taxon>Chordata</taxon>
        <taxon>Tunicata</taxon>
        <taxon>Appendicularia</taxon>
        <taxon>Copelata</taxon>
        <taxon>Oikopleuridae</taxon>
        <taxon>Oikopleura</taxon>
    </lineage>
</organism>
<evidence type="ECO:0000313" key="2">
    <source>
        <dbReference type="EMBL" id="CBY14678.1"/>
    </source>
</evidence>
<dbReference type="GO" id="GO:0003677">
    <property type="term" value="F:DNA binding"/>
    <property type="evidence" value="ECO:0007669"/>
    <property type="project" value="InterPro"/>
</dbReference>